<name>A0ABD0W2U6_UMBPY</name>
<dbReference type="Proteomes" id="UP001557470">
    <property type="component" value="Unassembled WGS sequence"/>
</dbReference>
<keyword evidence="1" id="KW-0732">Signal</keyword>
<dbReference type="PANTHER" id="PTHR41693">
    <property type="entry name" value="HEME-BINDING PROTEIN 1"/>
    <property type="match status" value="1"/>
</dbReference>
<protein>
    <submittedName>
        <fullName evidence="2">Uncharacterized protein</fullName>
    </submittedName>
</protein>
<keyword evidence="3" id="KW-1185">Reference proteome</keyword>
<gene>
    <name evidence="2" type="ORF">UPYG_G00329950</name>
</gene>
<evidence type="ECO:0000256" key="1">
    <source>
        <dbReference type="SAM" id="SignalP"/>
    </source>
</evidence>
<reference evidence="2 3" key="1">
    <citation type="submission" date="2024-06" db="EMBL/GenBank/DDBJ databases">
        <authorList>
            <person name="Pan Q."/>
            <person name="Wen M."/>
            <person name="Jouanno E."/>
            <person name="Zahm M."/>
            <person name="Klopp C."/>
            <person name="Cabau C."/>
            <person name="Louis A."/>
            <person name="Berthelot C."/>
            <person name="Parey E."/>
            <person name="Roest Crollius H."/>
            <person name="Montfort J."/>
            <person name="Robinson-Rechavi M."/>
            <person name="Bouchez O."/>
            <person name="Lampietro C."/>
            <person name="Lopez Roques C."/>
            <person name="Donnadieu C."/>
            <person name="Postlethwait J."/>
            <person name="Bobe J."/>
            <person name="Verreycken H."/>
            <person name="Guiguen Y."/>
        </authorList>
    </citation>
    <scope>NUCLEOTIDE SEQUENCE [LARGE SCALE GENOMIC DNA]</scope>
    <source>
        <strain evidence="2">Up_M1</strain>
        <tissue evidence="2">Testis</tissue>
    </source>
</reference>
<sequence length="185" mass="21063">MRTAVALLCLLTLCRSQKRTNGPNSEWDQTVEKLNAKGCVNLTLVLDNWKFAIMTQVKDLLLNDHTTVLPDYGRILPLSDALGDLYKEFSALKESLRELTSKFDRVETFVDDARAGRFRSPPRAQPYPVTTNDENHSIMRTRTEKEPGTGTRPQGRKNRVVVRRLRTSTNSVEDWGVGPEPHRQI</sequence>
<proteinExistence type="predicted"/>
<dbReference type="AlphaFoldDB" id="A0ABD0W2U6"/>
<feature type="signal peptide" evidence="1">
    <location>
        <begin position="1"/>
        <end position="16"/>
    </location>
</feature>
<organism evidence="2 3">
    <name type="scientific">Umbra pygmaea</name>
    <name type="common">Eastern mudminnow</name>
    <dbReference type="NCBI Taxonomy" id="75934"/>
    <lineage>
        <taxon>Eukaryota</taxon>
        <taxon>Metazoa</taxon>
        <taxon>Chordata</taxon>
        <taxon>Craniata</taxon>
        <taxon>Vertebrata</taxon>
        <taxon>Euteleostomi</taxon>
        <taxon>Actinopterygii</taxon>
        <taxon>Neopterygii</taxon>
        <taxon>Teleostei</taxon>
        <taxon>Protacanthopterygii</taxon>
        <taxon>Esociformes</taxon>
        <taxon>Umbridae</taxon>
        <taxon>Umbra</taxon>
    </lineage>
</organism>
<accession>A0ABD0W2U6</accession>
<evidence type="ECO:0000313" key="2">
    <source>
        <dbReference type="EMBL" id="KAL0964855.1"/>
    </source>
</evidence>
<dbReference type="EMBL" id="JAGEUA010000010">
    <property type="protein sequence ID" value="KAL0964855.1"/>
    <property type="molecule type" value="Genomic_DNA"/>
</dbReference>
<evidence type="ECO:0000313" key="3">
    <source>
        <dbReference type="Proteomes" id="UP001557470"/>
    </source>
</evidence>
<comment type="caution">
    <text evidence="2">The sequence shown here is derived from an EMBL/GenBank/DDBJ whole genome shotgun (WGS) entry which is preliminary data.</text>
</comment>
<dbReference type="PANTHER" id="PTHR41693:SF2">
    <property type="entry name" value="BIOGENESIS OF LYSOSOME-RELATED ORGANELLES COMPLEX 1 SUBUNIT 2"/>
    <property type="match status" value="1"/>
</dbReference>
<feature type="chain" id="PRO_5044833593" evidence="1">
    <location>
        <begin position="17"/>
        <end position="185"/>
    </location>
</feature>